<evidence type="ECO:0000313" key="1">
    <source>
        <dbReference type="EMBL" id="RKO88548.1"/>
    </source>
</evidence>
<dbReference type="OrthoDB" id="411615at2759"/>
<gene>
    <name evidence="1" type="ORF">BDK51DRAFT_17199</name>
</gene>
<dbReference type="AlphaFoldDB" id="A0A4P9WBK2"/>
<proteinExistence type="predicted"/>
<dbReference type="Proteomes" id="UP000269721">
    <property type="component" value="Unassembled WGS sequence"/>
</dbReference>
<keyword evidence="2" id="KW-1185">Reference proteome</keyword>
<sequence length="52" mass="5807">LWDAGIKDELQSQKHNGTWKVVPFPPYVKPLNCGWVLKKKLNIDGSGSTLKA</sequence>
<accession>A0A4P9WBK2</accession>
<feature type="non-terminal residue" evidence="1">
    <location>
        <position position="1"/>
    </location>
</feature>
<evidence type="ECO:0000313" key="2">
    <source>
        <dbReference type="Proteomes" id="UP000269721"/>
    </source>
</evidence>
<name>A0A4P9WBK2_9FUNG</name>
<dbReference type="EMBL" id="KZ996645">
    <property type="protein sequence ID" value="RKO88548.1"/>
    <property type="molecule type" value="Genomic_DNA"/>
</dbReference>
<organism evidence="1 2">
    <name type="scientific">Blyttiomyces helicus</name>
    <dbReference type="NCBI Taxonomy" id="388810"/>
    <lineage>
        <taxon>Eukaryota</taxon>
        <taxon>Fungi</taxon>
        <taxon>Fungi incertae sedis</taxon>
        <taxon>Chytridiomycota</taxon>
        <taxon>Chytridiomycota incertae sedis</taxon>
        <taxon>Chytridiomycetes</taxon>
        <taxon>Chytridiomycetes incertae sedis</taxon>
        <taxon>Blyttiomyces</taxon>
    </lineage>
</organism>
<reference evidence="2" key="1">
    <citation type="journal article" date="2018" name="Nat. Microbiol.">
        <title>Leveraging single-cell genomics to expand the fungal tree of life.</title>
        <authorList>
            <person name="Ahrendt S.R."/>
            <person name="Quandt C.A."/>
            <person name="Ciobanu D."/>
            <person name="Clum A."/>
            <person name="Salamov A."/>
            <person name="Andreopoulos B."/>
            <person name="Cheng J.F."/>
            <person name="Woyke T."/>
            <person name="Pelin A."/>
            <person name="Henrissat B."/>
            <person name="Reynolds N.K."/>
            <person name="Benny G.L."/>
            <person name="Smith M.E."/>
            <person name="James T.Y."/>
            <person name="Grigoriev I.V."/>
        </authorList>
    </citation>
    <scope>NUCLEOTIDE SEQUENCE [LARGE SCALE GENOMIC DNA]</scope>
</reference>
<protein>
    <submittedName>
        <fullName evidence="1">Uncharacterized protein</fullName>
    </submittedName>
</protein>